<accession>A0A5J4QI97</accession>
<reference evidence="1" key="1">
    <citation type="submission" date="2019-03" db="EMBL/GenBank/DDBJ databases">
        <title>Single cell metagenomics reveals metabolic interactions within the superorganism composed of flagellate Streblomastix strix and complex community of Bacteroidetes bacteria on its surface.</title>
        <authorList>
            <person name="Treitli S.C."/>
            <person name="Kolisko M."/>
            <person name="Husnik F."/>
            <person name="Keeling P."/>
            <person name="Hampl V."/>
        </authorList>
    </citation>
    <scope>NUCLEOTIDE SEQUENCE</scope>
    <source>
        <strain evidence="1">STM</strain>
    </source>
</reference>
<feature type="non-terminal residue" evidence="1">
    <location>
        <position position="1"/>
    </location>
</feature>
<dbReference type="AlphaFoldDB" id="A0A5J4QI97"/>
<organism evidence="1">
    <name type="scientific">termite gut metagenome</name>
    <dbReference type="NCBI Taxonomy" id="433724"/>
    <lineage>
        <taxon>unclassified sequences</taxon>
        <taxon>metagenomes</taxon>
        <taxon>organismal metagenomes</taxon>
    </lineage>
</organism>
<evidence type="ECO:0000313" key="1">
    <source>
        <dbReference type="EMBL" id="KAA6321646.1"/>
    </source>
</evidence>
<sequence>YWNFVIVLKQMKKNPKMSDSEELFKYNLLNLLQTTLKGIIPFNFCNYERKWL</sequence>
<name>A0A5J4QI97_9ZZZZ</name>
<comment type="caution">
    <text evidence="1">The sequence shown here is derived from an EMBL/GenBank/DDBJ whole genome shotgun (WGS) entry which is preliminary data.</text>
</comment>
<gene>
    <name evidence="1" type="ORF">EZS27_028729</name>
</gene>
<protein>
    <submittedName>
        <fullName evidence="1">Uncharacterized protein</fullName>
    </submittedName>
</protein>
<proteinExistence type="predicted"/>
<dbReference type="EMBL" id="SNRY01003255">
    <property type="protein sequence ID" value="KAA6321646.1"/>
    <property type="molecule type" value="Genomic_DNA"/>
</dbReference>